<organism evidence="1 2">
    <name type="scientific">Dorcoceras hygrometricum</name>
    <dbReference type="NCBI Taxonomy" id="472368"/>
    <lineage>
        <taxon>Eukaryota</taxon>
        <taxon>Viridiplantae</taxon>
        <taxon>Streptophyta</taxon>
        <taxon>Embryophyta</taxon>
        <taxon>Tracheophyta</taxon>
        <taxon>Spermatophyta</taxon>
        <taxon>Magnoliopsida</taxon>
        <taxon>eudicotyledons</taxon>
        <taxon>Gunneridae</taxon>
        <taxon>Pentapetalae</taxon>
        <taxon>asterids</taxon>
        <taxon>lamiids</taxon>
        <taxon>Lamiales</taxon>
        <taxon>Gesneriaceae</taxon>
        <taxon>Didymocarpoideae</taxon>
        <taxon>Trichosporeae</taxon>
        <taxon>Loxocarpinae</taxon>
        <taxon>Dorcoceras</taxon>
    </lineage>
</organism>
<evidence type="ECO:0000313" key="1">
    <source>
        <dbReference type="EMBL" id="KZV50430.1"/>
    </source>
</evidence>
<dbReference type="AlphaFoldDB" id="A0A2Z7CTN0"/>
<proteinExistence type="predicted"/>
<sequence length="246" mass="27776">MLEWYPHLLSVSPNTHPLLLHPDKNEERVEEEEQELFWGCTRRLAHASKLIPARDVPSLSKLTPAQDIHYYSKLTLHSVFTKSIRYNIRTASTDQLRAYALTTQDQQINMGIYTLSSLGMQLSPHNRSARLATDPNAINSSHLRCHHHQFTPKLILPNSMAQHPQSVYSAQDTKYILKLNPVHVKNSNKLALRPHLPEKVPSQLLHSNQLALENQLNAHASSSALNCSTQISSCLILSILNPINPT</sequence>
<keyword evidence="2" id="KW-1185">Reference proteome</keyword>
<name>A0A2Z7CTN0_9LAMI</name>
<dbReference type="EMBL" id="KQ992423">
    <property type="protein sequence ID" value="KZV50430.1"/>
    <property type="molecule type" value="Genomic_DNA"/>
</dbReference>
<protein>
    <submittedName>
        <fullName evidence="1">Uncharacterized protein</fullName>
    </submittedName>
</protein>
<reference evidence="1 2" key="1">
    <citation type="journal article" date="2015" name="Proc. Natl. Acad. Sci. U.S.A.">
        <title>The resurrection genome of Boea hygrometrica: A blueprint for survival of dehydration.</title>
        <authorList>
            <person name="Xiao L."/>
            <person name="Yang G."/>
            <person name="Zhang L."/>
            <person name="Yang X."/>
            <person name="Zhao S."/>
            <person name="Ji Z."/>
            <person name="Zhou Q."/>
            <person name="Hu M."/>
            <person name="Wang Y."/>
            <person name="Chen M."/>
            <person name="Xu Y."/>
            <person name="Jin H."/>
            <person name="Xiao X."/>
            <person name="Hu G."/>
            <person name="Bao F."/>
            <person name="Hu Y."/>
            <person name="Wan P."/>
            <person name="Li L."/>
            <person name="Deng X."/>
            <person name="Kuang T."/>
            <person name="Xiang C."/>
            <person name="Zhu J.K."/>
            <person name="Oliver M.J."/>
            <person name="He Y."/>
        </authorList>
    </citation>
    <scope>NUCLEOTIDE SEQUENCE [LARGE SCALE GENOMIC DNA]</scope>
    <source>
        <strain evidence="2">cv. XS01</strain>
    </source>
</reference>
<evidence type="ECO:0000313" key="2">
    <source>
        <dbReference type="Proteomes" id="UP000250235"/>
    </source>
</evidence>
<dbReference type="Proteomes" id="UP000250235">
    <property type="component" value="Unassembled WGS sequence"/>
</dbReference>
<gene>
    <name evidence="1" type="ORF">F511_09488</name>
</gene>
<accession>A0A2Z7CTN0</accession>